<dbReference type="RefSeq" id="XP_003863338.1">
    <property type="nucleotide sequence ID" value="XM_003863290.1"/>
</dbReference>
<evidence type="ECO:0000313" key="5">
    <source>
        <dbReference type="Proteomes" id="UP000274082"/>
    </source>
</evidence>
<evidence type="ECO:0000313" key="2">
    <source>
        <dbReference type="EMBL" id="AYU81457.1"/>
    </source>
</evidence>
<reference evidence="2 5" key="4">
    <citation type="journal article" date="2018" name="Sci. Rep.">
        <title>A complete Leishmania donovani reference genome identifies novel genetic variations associated with virulence.</title>
        <authorList>
            <person name="Lypaczewski P."/>
            <person name="Hoshizaki J."/>
            <person name="Zhang W.-W."/>
            <person name="McCall L.-I."/>
            <person name="Torcivia-Rodriguez J."/>
            <person name="Simonyan V."/>
            <person name="Kaur A."/>
            <person name="Dewar K."/>
            <person name="Matlashewski G."/>
        </authorList>
    </citation>
    <scope>NUCLEOTIDE SEQUENCE [LARGE SCALE GENOMIC DNA]</scope>
    <source>
        <strain evidence="2 5">LdCL</strain>
    </source>
</reference>
<gene>
    <name evidence="3" type="ORF">LDBPK_312510</name>
    <name evidence="2" type="ORF">LdCL_310033100</name>
</gene>
<name>E9BN21_LEIDO</name>
<proteinExistence type="predicted"/>
<dbReference type="GeneID" id="13389670"/>
<dbReference type="VEuPathDB" id="TriTrypDB:LDHU3_31.4520"/>
<dbReference type="OMA" id="QKVEMWP"/>
<protein>
    <submittedName>
        <fullName evidence="3">Uncharacterized protein</fullName>
    </submittedName>
</protein>
<evidence type="ECO:0000313" key="4">
    <source>
        <dbReference type="Proteomes" id="UP000008980"/>
    </source>
</evidence>
<sequence>MAAETKPPLQQQQQQQPNDTHPPQIAVRKQGTYERGRWSTRILTIDVDAGMVTISRKSKPQDVLYRSLHVQKVEMWPRYSPYAIEGSYDSLKAKMVLCITGTEVTLTNHGSSVGNFLRSNIGSLISASIAAENSAWSAKPSKRVGLKEVFSKRNPMFATIPSNSAATDSSTITWLIQFTSIESYELAVMLFMRFKNEGGSRRKVFSNNVAADLACVKEAWVNHAARFKTATDTDTS</sequence>
<reference evidence="3" key="2">
    <citation type="submission" date="2011-01" db="EMBL/GenBank/DDBJ databases">
        <authorList>
            <person name="Zhao B.P."/>
            <person name="Ren Z.A."/>
            <person name="Li C.D."/>
        </authorList>
    </citation>
    <scope>NUCLEOTIDE SEQUENCE</scope>
    <source>
        <strain evidence="3">BPK282A1</strain>
    </source>
</reference>
<dbReference type="Proteomes" id="UP000274082">
    <property type="component" value="Chromosome 31"/>
</dbReference>
<feature type="region of interest" description="Disordered" evidence="1">
    <location>
        <begin position="1"/>
        <end position="24"/>
    </location>
</feature>
<keyword evidence="5" id="KW-1185">Reference proteome</keyword>
<dbReference type="PhylomeDB" id="E9BN21"/>
<dbReference type="Proteomes" id="UP000008980">
    <property type="component" value="Chromosome 31"/>
</dbReference>
<reference evidence="3 4" key="1">
    <citation type="journal article" date="2011" name="Genome Res.">
        <title>Whole genome sequencing of multiple Leishmania donovani clinical isolates provides insights into population structure and mechanisms of drug resistance.</title>
        <authorList>
            <person name="Downing T."/>
            <person name="Imamura H."/>
            <person name="Decuypere S."/>
            <person name="Clark T.G."/>
            <person name="Coombs G.H."/>
            <person name="Cotton J.A."/>
            <person name="Hilley J.D."/>
            <person name="de Doncker S."/>
            <person name="Maes I."/>
            <person name="Mottram J.C."/>
            <person name="Quail M.A."/>
            <person name="Rijal S."/>
            <person name="Sanders M."/>
            <person name="Schonian G."/>
            <person name="Stark O."/>
            <person name="Sundar S."/>
            <person name="Vanaerschot M."/>
            <person name="Hertz-Fowler C."/>
            <person name="Dujardin J.C."/>
            <person name="Berriman M."/>
        </authorList>
    </citation>
    <scope>NUCLEOTIDE SEQUENCE [LARGE SCALE GENOMIC DNA]</scope>
    <source>
        <strain evidence="3 4">BPK282A1</strain>
    </source>
</reference>
<accession>E9BN21</accession>
<dbReference type="OrthoDB" id="262737at2759"/>
<dbReference type="EMBL" id="CP029530">
    <property type="protein sequence ID" value="AYU81457.1"/>
    <property type="molecule type" value="Genomic_DNA"/>
</dbReference>
<dbReference type="VEuPathDB" id="TriTrypDB:LdCL_310033100"/>
<dbReference type="EMBL" id="FR799618">
    <property type="protein sequence ID" value="CBZ36649.1"/>
    <property type="molecule type" value="Genomic_DNA"/>
</dbReference>
<evidence type="ECO:0000256" key="1">
    <source>
        <dbReference type="SAM" id="MobiDB-lite"/>
    </source>
</evidence>
<evidence type="ECO:0000313" key="3">
    <source>
        <dbReference type="EMBL" id="CBZ36649.1"/>
    </source>
</evidence>
<organism evidence="3 4">
    <name type="scientific">Leishmania donovani</name>
    <dbReference type="NCBI Taxonomy" id="5661"/>
    <lineage>
        <taxon>Eukaryota</taxon>
        <taxon>Discoba</taxon>
        <taxon>Euglenozoa</taxon>
        <taxon>Kinetoplastea</taxon>
        <taxon>Metakinetoplastina</taxon>
        <taxon>Trypanosomatida</taxon>
        <taxon>Trypanosomatidae</taxon>
        <taxon>Leishmaniinae</taxon>
        <taxon>Leishmania</taxon>
    </lineage>
</organism>
<reference evidence="4" key="3">
    <citation type="submission" date="2011-02" db="EMBL/GenBank/DDBJ databases">
        <title>Whole genome sequencing of Leishmania donovani clinical lines reveals dynamic variation related to drug resistance.</title>
        <authorList>
            <person name="Downing T."/>
            <person name="Imamura H."/>
            <person name="Sanders M."/>
            <person name="Decuypere S."/>
            <person name="Hertz-Fowler C."/>
            <person name="Clark T.G."/>
            <person name="Rijal S."/>
            <person name="Sundar S."/>
            <person name="Quail M.A."/>
            <person name="De Doncker S."/>
            <person name="Maes I."/>
            <person name="Vanaerschot M."/>
            <person name="Stark O."/>
            <person name="Schonian G."/>
            <person name="Dujardin J.C."/>
            <person name="Berriman M."/>
        </authorList>
    </citation>
    <scope>NUCLEOTIDE SEQUENCE [LARGE SCALE GENOMIC DNA]</scope>
    <source>
        <strain evidence="4">BPK282A1</strain>
    </source>
</reference>
<dbReference type="KEGG" id="ldo:LDBPK_312510"/>
<dbReference type="VEuPathDB" id="TriTrypDB:LdBPK_312510.1"/>
<accession>A0A3S5H7Q5</accession>
<dbReference type="AlphaFoldDB" id="E9BN21"/>